<evidence type="ECO:0000256" key="2">
    <source>
        <dbReference type="ARBA" id="ARBA00023125"/>
    </source>
</evidence>
<organism evidence="5 6">
    <name type="scientific">Maritimibacter dapengensis</name>
    <dbReference type="NCBI Taxonomy" id="2836868"/>
    <lineage>
        <taxon>Bacteria</taxon>
        <taxon>Pseudomonadati</taxon>
        <taxon>Pseudomonadota</taxon>
        <taxon>Alphaproteobacteria</taxon>
        <taxon>Rhodobacterales</taxon>
        <taxon>Roseobacteraceae</taxon>
        <taxon>Maritimibacter</taxon>
    </lineage>
</organism>
<sequence length="295" mass="32194">MARNLDLTALRAFVTVADTGGVTKAAGALHLTQSAVSMQLKRLEESLGRNLLDRSGRGIELTPEGDQLLSYARRMLELNDLALSRLTDRVFEGEITLGVPHDIVLPMMPPVLKAFNGLFPRMKVSLVSSFTKSLKEDFERGKIDIILTTEEEGEGAGEVLTSLPLLWMGADGGIAWKQRPLRLAFEARCKFRPRVQAVLDAQGIPWEMAVSSDEGRTIDASVGADLAVHARLAGTDMRPMYPIRHGGALPELPVYDVNLYVADTLKGAAVERLVSDLRTAYGAMSRTLRRAPAAE</sequence>
<gene>
    <name evidence="5" type="ORF">KJP28_06950</name>
</gene>
<evidence type="ECO:0000313" key="6">
    <source>
        <dbReference type="Proteomes" id="UP000756530"/>
    </source>
</evidence>
<reference evidence="5 6" key="1">
    <citation type="submission" date="2021-05" db="EMBL/GenBank/DDBJ databases">
        <title>Culturable bacteria isolated from Daya Bay.</title>
        <authorList>
            <person name="Zheng W."/>
            <person name="Yu S."/>
            <person name="Huang Y."/>
        </authorList>
    </citation>
    <scope>NUCLEOTIDE SEQUENCE [LARGE SCALE GENOMIC DNA]</scope>
    <source>
        <strain evidence="5 6">DP4N28-5</strain>
    </source>
</reference>
<dbReference type="Proteomes" id="UP000756530">
    <property type="component" value="Unassembled WGS sequence"/>
</dbReference>
<accession>A0ABS6T0Y7</accession>
<dbReference type="PANTHER" id="PTHR30579">
    <property type="entry name" value="TRANSCRIPTIONAL REGULATOR"/>
    <property type="match status" value="1"/>
</dbReference>
<dbReference type="EMBL" id="JAHUZE010000002">
    <property type="protein sequence ID" value="MBV7378660.1"/>
    <property type="molecule type" value="Genomic_DNA"/>
</dbReference>
<dbReference type="PANTHER" id="PTHR30579:SF7">
    <property type="entry name" value="HTH-TYPE TRANSCRIPTIONAL REGULATOR LRHA-RELATED"/>
    <property type="match status" value="1"/>
</dbReference>
<dbReference type="InterPro" id="IPR005119">
    <property type="entry name" value="LysR_subst-bd"/>
</dbReference>
<comment type="caution">
    <text evidence="5">The sequence shown here is derived from an EMBL/GenBank/DDBJ whole genome shotgun (WGS) entry which is preliminary data.</text>
</comment>
<dbReference type="InterPro" id="IPR050176">
    <property type="entry name" value="LTTR"/>
</dbReference>
<protein>
    <submittedName>
        <fullName evidence="5">LysR family transcriptional regulator</fullName>
    </submittedName>
</protein>
<dbReference type="Pfam" id="PF00126">
    <property type="entry name" value="HTH_1"/>
    <property type="match status" value="1"/>
</dbReference>
<evidence type="ECO:0000313" key="5">
    <source>
        <dbReference type="EMBL" id="MBV7378660.1"/>
    </source>
</evidence>
<keyword evidence="2" id="KW-0238">DNA-binding</keyword>
<keyword evidence="1" id="KW-0805">Transcription regulation</keyword>
<evidence type="ECO:0000256" key="1">
    <source>
        <dbReference type="ARBA" id="ARBA00023015"/>
    </source>
</evidence>
<evidence type="ECO:0000259" key="4">
    <source>
        <dbReference type="PROSITE" id="PS50931"/>
    </source>
</evidence>
<dbReference type="RefSeq" id="WP_218391848.1">
    <property type="nucleotide sequence ID" value="NZ_JAHUZE010000002.1"/>
</dbReference>
<evidence type="ECO:0000256" key="3">
    <source>
        <dbReference type="ARBA" id="ARBA00023163"/>
    </source>
</evidence>
<keyword evidence="6" id="KW-1185">Reference proteome</keyword>
<feature type="domain" description="HTH lysR-type" evidence="4">
    <location>
        <begin position="5"/>
        <end position="62"/>
    </location>
</feature>
<keyword evidence="3" id="KW-0804">Transcription</keyword>
<dbReference type="PROSITE" id="PS50931">
    <property type="entry name" value="HTH_LYSR"/>
    <property type="match status" value="1"/>
</dbReference>
<dbReference type="InterPro" id="IPR000847">
    <property type="entry name" value="LysR_HTH_N"/>
</dbReference>
<name>A0ABS6T0Y7_9RHOB</name>
<proteinExistence type="predicted"/>
<dbReference type="Pfam" id="PF03466">
    <property type="entry name" value="LysR_substrate"/>
    <property type="match status" value="1"/>
</dbReference>